<proteinExistence type="predicted"/>
<name>A0A6P0BA96_RHILE</name>
<dbReference type="Proteomes" id="UP000471560">
    <property type="component" value="Unassembled WGS sequence"/>
</dbReference>
<evidence type="ECO:0000313" key="2">
    <source>
        <dbReference type="Proteomes" id="UP000471560"/>
    </source>
</evidence>
<reference evidence="1 2" key="1">
    <citation type="submission" date="2019-12" db="EMBL/GenBank/DDBJ databases">
        <title>Rhizobium genotypes associated with high levels of biological nitrogen fixation by grain legumes in a temperate-maritime cropping system.</title>
        <authorList>
            <person name="Maluk M."/>
            <person name="Francesc Ferrando Molina F."/>
            <person name="Lopez Del Egido L."/>
            <person name="Lafos M."/>
            <person name="Langarica-Fuentes A."/>
            <person name="Gebre Yohannes G."/>
            <person name="Young M.W."/>
            <person name="Martin P."/>
            <person name="Gantlett R."/>
            <person name="Kenicer G."/>
            <person name="Hawes C."/>
            <person name="Begg G.S."/>
            <person name="Quilliam R.S."/>
            <person name="Squire G.R."/>
            <person name="Poole P.S."/>
            <person name="Young P.W."/>
            <person name="Iannetta P.M."/>
            <person name="James E.K."/>
        </authorList>
    </citation>
    <scope>NUCLEOTIDE SEQUENCE [LARGE SCALE GENOMIC DNA]</scope>
    <source>
        <strain evidence="1 2">JHI1096</strain>
    </source>
</reference>
<comment type="caution">
    <text evidence="1">The sequence shown here is derived from an EMBL/GenBank/DDBJ whole genome shotgun (WGS) entry which is preliminary data.</text>
</comment>
<sequence>MTVEVPAASLAAGKAYSEASLESIQQNGALEIVARQLDKANWRGLA</sequence>
<gene>
    <name evidence="1" type="ORF">GR204_20650</name>
</gene>
<evidence type="ECO:0000313" key="1">
    <source>
        <dbReference type="EMBL" id="NEI36368.1"/>
    </source>
</evidence>
<dbReference type="EMBL" id="WUEZ01000024">
    <property type="protein sequence ID" value="NEI36368.1"/>
    <property type="molecule type" value="Genomic_DNA"/>
</dbReference>
<organism evidence="1 2">
    <name type="scientific">Rhizobium leguminosarum</name>
    <dbReference type="NCBI Taxonomy" id="384"/>
    <lineage>
        <taxon>Bacteria</taxon>
        <taxon>Pseudomonadati</taxon>
        <taxon>Pseudomonadota</taxon>
        <taxon>Alphaproteobacteria</taxon>
        <taxon>Hyphomicrobiales</taxon>
        <taxon>Rhizobiaceae</taxon>
        <taxon>Rhizobium/Agrobacterium group</taxon>
        <taxon>Rhizobium</taxon>
    </lineage>
</organism>
<dbReference type="AlphaFoldDB" id="A0A6P0BA96"/>
<dbReference type="RefSeq" id="WP_018069416.1">
    <property type="nucleotide sequence ID" value="NZ_JAAXDH010000046.1"/>
</dbReference>
<protein>
    <submittedName>
        <fullName evidence="1">Uncharacterized protein</fullName>
    </submittedName>
</protein>
<accession>A0A6P0BA96</accession>